<accession>A0A7C1FDE4</accession>
<reference evidence="1" key="1">
    <citation type="journal article" date="2020" name="mSystems">
        <title>Genome- and Community-Level Interaction Insights into Carbon Utilization and Element Cycling Functions of Hydrothermarchaeota in Hydrothermal Sediment.</title>
        <authorList>
            <person name="Zhou Z."/>
            <person name="Liu Y."/>
            <person name="Xu W."/>
            <person name="Pan J."/>
            <person name="Luo Z.H."/>
            <person name="Li M."/>
        </authorList>
    </citation>
    <scope>NUCLEOTIDE SEQUENCE [LARGE SCALE GENOMIC DNA]</scope>
    <source>
        <strain evidence="1">SpSt-289</strain>
    </source>
</reference>
<evidence type="ECO:0000313" key="1">
    <source>
        <dbReference type="EMBL" id="HDX29917.1"/>
    </source>
</evidence>
<protein>
    <submittedName>
        <fullName evidence="1">Uncharacterized protein</fullName>
    </submittedName>
</protein>
<proteinExistence type="predicted"/>
<name>A0A7C1FDE4_9CHLR</name>
<dbReference type="EMBL" id="DSMG01000004">
    <property type="protein sequence ID" value="HDX29917.1"/>
    <property type="molecule type" value="Genomic_DNA"/>
</dbReference>
<dbReference type="AlphaFoldDB" id="A0A7C1FDE4"/>
<comment type="caution">
    <text evidence="1">The sequence shown here is derived from an EMBL/GenBank/DDBJ whole genome shotgun (WGS) entry which is preliminary data.</text>
</comment>
<organism evidence="1">
    <name type="scientific">Caldilinea aerophila</name>
    <dbReference type="NCBI Taxonomy" id="133453"/>
    <lineage>
        <taxon>Bacteria</taxon>
        <taxon>Bacillati</taxon>
        <taxon>Chloroflexota</taxon>
        <taxon>Caldilineae</taxon>
        <taxon>Caldilineales</taxon>
        <taxon>Caldilineaceae</taxon>
        <taxon>Caldilinea</taxon>
    </lineage>
</organism>
<gene>
    <name evidence="1" type="ORF">ENQ20_00305</name>
</gene>
<sequence length="735" mass="79578">MSTRNEERLYALLPAIYRIRDAENGEPLRTLLTIIGDELASIEEDIDGLYNDWFIETCAEWVVPYIGDLLGVRGLHSLAEVASFSQRAYVANTLRYRRRKGTAPVLEQLARDVTGWPCRAVEYFERLATTQHLNHVRLNSSATASLRSATSLELTDGPLETVHHTAEVRNIASGRGRYNIPNIGLFLWRLQPYFIQGVTPQPVADPPDGRYRFSPLGNDAPLFNRPRTETEIVHLAEEPDLPVPLRRRALYADLEALRLDLATGKPAASAYLDASPAFQVFVLDAQGALTPLPAEEILICNLEDIPGETDWRRPPPSKPYAGQSRPIRVAVDPQHGRIAFPAGVVPTDLAVSYAYGFAADIGGGPYPRLETLLLNTGADIFSTTVAQRGGGDHVSLADAIAAWTSAAEPGGVITILDSATYAGPLLIAISAGRSLVIQAAEGQRPLVRVQDANGAAQPLIVTGADGDGTSLTLNGLWIEGGIAIQSNSLECLFVQHCTLIPGWRLDAEGNPLLPTQPSIRAIGPNPDFRLELERTLCGALHLAADSDGLFASDSVIDAFDAANVAYAGEDGTATGPPARFERCTVVGEVRSRQFDLISESILLGRALAERRQIGCSRFSFLGEGSRAPRRHRCQPDLAWEAYAAAQGKEVDDLTAVERHTVALTVAPTFTAMRFGHPAYMQLSASCPTAITQGAEDGGEMGAFHLLQQPQRLANLRTALEEYLRVGLEAGTFFVD</sequence>